<reference evidence="1 2" key="1">
    <citation type="journal article" date="2019" name="Genome Biol. Evol.">
        <title>Day and night: Metabolic profiles and evolutionary relationships of six axenic non-marine cyanobacteria.</title>
        <authorList>
            <person name="Will S.E."/>
            <person name="Henke P."/>
            <person name="Boedeker C."/>
            <person name="Huang S."/>
            <person name="Brinkmann H."/>
            <person name="Rohde M."/>
            <person name="Jarek M."/>
            <person name="Friedl T."/>
            <person name="Seufert S."/>
            <person name="Schumacher M."/>
            <person name="Overmann J."/>
            <person name="Neumann-Schaal M."/>
            <person name="Petersen J."/>
        </authorList>
    </citation>
    <scope>NUCLEOTIDE SEQUENCE [LARGE SCALE GENOMIC DNA]</scope>
    <source>
        <strain evidence="1 2">PCC 6912</strain>
    </source>
</reference>
<evidence type="ECO:0000313" key="2">
    <source>
        <dbReference type="Proteomes" id="UP000268857"/>
    </source>
</evidence>
<dbReference type="Pfam" id="PF07040">
    <property type="entry name" value="DUF1326"/>
    <property type="match status" value="1"/>
</dbReference>
<accession>A0A3S5K289</accession>
<dbReference type="RefSeq" id="WP_026087452.1">
    <property type="nucleotide sequence ID" value="NZ_AJLN01000116.1"/>
</dbReference>
<evidence type="ECO:0008006" key="3">
    <source>
        <dbReference type="Google" id="ProtNLM"/>
    </source>
</evidence>
<dbReference type="InterPro" id="IPR009758">
    <property type="entry name" value="DUF1326"/>
</dbReference>
<organism evidence="1 2">
    <name type="scientific">Chlorogloeopsis fritschii PCC 6912</name>
    <dbReference type="NCBI Taxonomy" id="211165"/>
    <lineage>
        <taxon>Bacteria</taxon>
        <taxon>Bacillati</taxon>
        <taxon>Cyanobacteriota</taxon>
        <taxon>Cyanophyceae</taxon>
        <taxon>Nostocales</taxon>
        <taxon>Chlorogloeopsidaceae</taxon>
        <taxon>Chlorogloeopsis</taxon>
    </lineage>
</organism>
<name>A0A3S5K289_CHLFR</name>
<protein>
    <recommendedName>
        <fullName evidence="3">DUF1326 domain-containing protein</fullName>
    </recommendedName>
</protein>
<comment type="caution">
    <text evidence="1">The sequence shown here is derived from an EMBL/GenBank/DDBJ whole genome shotgun (WGS) entry which is preliminary data.</text>
</comment>
<gene>
    <name evidence="1" type="ORF">PCC6912_23530</name>
</gene>
<sequence>MDAKWNLAGTYFEACNCDVACPCVFLSSPTEGECTVLIGWHIDRGNFEDVSLDGLNVAFAIHSPGHMMEVEWKVAIYLDDRATQAQKEALTKIFSGQAGGHPAIMASHVGEILGVKSVTIDYQAQGKRRSLQIPNIAEAEIEAIAGQEGTAVIVNNHPLAVAPKHPAVVSKSNQLNYQDYDLAWNISQKNGFFSPFSYQAS</sequence>
<keyword evidence="2" id="KW-1185">Reference proteome</keyword>
<dbReference type="EMBL" id="RSCJ01000007">
    <property type="protein sequence ID" value="RUR83520.1"/>
    <property type="molecule type" value="Genomic_DNA"/>
</dbReference>
<dbReference type="AlphaFoldDB" id="A0A3S5K289"/>
<dbReference type="OrthoDB" id="9802256at2"/>
<evidence type="ECO:0000313" key="1">
    <source>
        <dbReference type="EMBL" id="RUR83520.1"/>
    </source>
</evidence>
<dbReference type="STRING" id="211165.GCA_000317285_04898"/>
<dbReference type="Proteomes" id="UP000268857">
    <property type="component" value="Unassembled WGS sequence"/>
</dbReference>
<proteinExistence type="predicted"/>